<reference evidence="2 3" key="1">
    <citation type="submission" date="2019-01" db="EMBL/GenBank/DDBJ databases">
        <title>Ktedonosporobacter rubrisoli SCAWS-G2.</title>
        <authorList>
            <person name="Huang Y."/>
            <person name="Yan B."/>
        </authorList>
    </citation>
    <scope>NUCLEOTIDE SEQUENCE [LARGE SCALE GENOMIC DNA]</scope>
    <source>
        <strain evidence="2 3">SCAWS-G2</strain>
    </source>
</reference>
<organism evidence="2 3">
    <name type="scientific">Ktedonosporobacter rubrisoli</name>
    <dbReference type="NCBI Taxonomy" id="2509675"/>
    <lineage>
        <taxon>Bacteria</taxon>
        <taxon>Bacillati</taxon>
        <taxon>Chloroflexota</taxon>
        <taxon>Ktedonobacteria</taxon>
        <taxon>Ktedonobacterales</taxon>
        <taxon>Ktedonosporobacteraceae</taxon>
        <taxon>Ktedonosporobacter</taxon>
    </lineage>
</organism>
<gene>
    <name evidence="2" type="ORF">EPA93_07350</name>
</gene>
<accession>A0A4V0YYD4</accession>
<dbReference type="InterPro" id="IPR029063">
    <property type="entry name" value="SAM-dependent_MTases_sf"/>
</dbReference>
<keyword evidence="2" id="KW-0489">Methyltransferase</keyword>
<keyword evidence="2" id="KW-0808">Transferase</keyword>
<dbReference type="PANTHER" id="PTHR43591">
    <property type="entry name" value="METHYLTRANSFERASE"/>
    <property type="match status" value="1"/>
</dbReference>
<proteinExistence type="predicted"/>
<dbReference type="PANTHER" id="PTHR43591:SF24">
    <property type="entry name" value="2-METHOXY-6-POLYPRENYL-1,4-BENZOQUINOL METHYLASE, MITOCHONDRIAL"/>
    <property type="match status" value="1"/>
</dbReference>
<dbReference type="Gene3D" id="3.40.50.150">
    <property type="entry name" value="Vaccinia Virus protein VP39"/>
    <property type="match status" value="1"/>
</dbReference>
<dbReference type="EMBL" id="CP035758">
    <property type="protein sequence ID" value="QBD75831.1"/>
    <property type="molecule type" value="Genomic_DNA"/>
</dbReference>
<evidence type="ECO:0000259" key="1">
    <source>
        <dbReference type="Pfam" id="PF13649"/>
    </source>
</evidence>
<dbReference type="Pfam" id="PF13649">
    <property type="entry name" value="Methyltransf_25"/>
    <property type="match status" value="1"/>
</dbReference>
<evidence type="ECO:0000313" key="2">
    <source>
        <dbReference type="EMBL" id="QBD75831.1"/>
    </source>
</evidence>
<dbReference type="Proteomes" id="UP000290365">
    <property type="component" value="Chromosome"/>
</dbReference>
<dbReference type="InterPro" id="IPR041698">
    <property type="entry name" value="Methyltransf_25"/>
</dbReference>
<evidence type="ECO:0000313" key="3">
    <source>
        <dbReference type="Proteomes" id="UP000290365"/>
    </source>
</evidence>
<dbReference type="RefSeq" id="WP_129886428.1">
    <property type="nucleotide sequence ID" value="NZ_CP035758.1"/>
</dbReference>
<protein>
    <submittedName>
        <fullName evidence="2">Class I SAM-dependent methyltransferase</fullName>
    </submittedName>
</protein>
<name>A0A4V0YYD4_KTERU</name>
<dbReference type="GO" id="GO:0032259">
    <property type="term" value="P:methylation"/>
    <property type="evidence" value="ECO:0007669"/>
    <property type="project" value="UniProtKB-KW"/>
</dbReference>
<keyword evidence="3" id="KW-1185">Reference proteome</keyword>
<dbReference type="OrthoDB" id="9782855at2"/>
<dbReference type="GO" id="GO:0008168">
    <property type="term" value="F:methyltransferase activity"/>
    <property type="evidence" value="ECO:0007669"/>
    <property type="project" value="UniProtKB-KW"/>
</dbReference>
<sequence>MEGTTPSPETRYPIDAENVAEMARLTRQARIFTSTMGLLPPGVQLRSGQCILDLGSGPGEWSLELARSQRSIEIVGIDISEVMTQYAQSIAKEEGLQHLHFCTMNATGPLSFPNASFDLIHARLIGGFLSPTLWPALLKECIRVLKPGGLLVGTEIDDMGSSNSPSLTRLVSLAMRAFHQTGYCFTAEGDHNGLVAVYPSLLKEAGFSAIRHEAFLFNYSFGESTHQESVLDWSIAFRLLIPFLARVTGETEQALEALRQRAIEEMQSPQFCACSFVARFWASKA</sequence>
<dbReference type="CDD" id="cd02440">
    <property type="entry name" value="AdoMet_MTases"/>
    <property type="match status" value="1"/>
</dbReference>
<dbReference type="AlphaFoldDB" id="A0A4V0YYD4"/>
<dbReference type="KEGG" id="kbs:EPA93_07350"/>
<dbReference type="SUPFAM" id="SSF53335">
    <property type="entry name" value="S-adenosyl-L-methionine-dependent methyltransferases"/>
    <property type="match status" value="1"/>
</dbReference>
<feature type="domain" description="Methyltransferase" evidence="1">
    <location>
        <begin position="51"/>
        <end position="149"/>
    </location>
</feature>